<keyword evidence="1" id="KW-0472">Membrane</keyword>
<accession>A0ABU3BUI3</accession>
<dbReference type="EMBL" id="JAVRHT010000043">
    <property type="protein sequence ID" value="MDT0632952.1"/>
    <property type="molecule type" value="Genomic_DNA"/>
</dbReference>
<keyword evidence="3" id="KW-1185">Reference proteome</keyword>
<organism evidence="2 3">
    <name type="scientific">Rubrivirga litoralis</name>
    <dbReference type="NCBI Taxonomy" id="3075598"/>
    <lineage>
        <taxon>Bacteria</taxon>
        <taxon>Pseudomonadati</taxon>
        <taxon>Rhodothermota</taxon>
        <taxon>Rhodothermia</taxon>
        <taxon>Rhodothermales</taxon>
        <taxon>Rubricoccaceae</taxon>
        <taxon>Rubrivirga</taxon>
    </lineage>
</organism>
<evidence type="ECO:0000313" key="2">
    <source>
        <dbReference type="EMBL" id="MDT0632952.1"/>
    </source>
</evidence>
<sequence>MTTLKITPTTVLVGRALLIAAAVLVLAPDAAAGGGASMPFDGTLQTIAGWLTGTGARLLAVIAVAVGGIMWAFTRHEEGVKRIAQAALGFGIAVGATSLVATLGFGGATL</sequence>
<feature type="transmembrane region" description="Helical" evidence="1">
    <location>
        <begin position="86"/>
        <end position="108"/>
    </location>
</feature>
<dbReference type="InterPro" id="IPR007039">
    <property type="entry name" value="TrbC/VirB2"/>
</dbReference>
<gene>
    <name evidence="2" type="ORF">RM540_14435</name>
</gene>
<protein>
    <submittedName>
        <fullName evidence="2">TrbC/VirB2 family protein</fullName>
    </submittedName>
</protein>
<keyword evidence="1" id="KW-0812">Transmembrane</keyword>
<feature type="transmembrane region" description="Helical" evidence="1">
    <location>
        <begin position="56"/>
        <end position="74"/>
    </location>
</feature>
<evidence type="ECO:0000313" key="3">
    <source>
        <dbReference type="Proteomes" id="UP001267426"/>
    </source>
</evidence>
<keyword evidence="1" id="KW-1133">Transmembrane helix</keyword>
<comment type="caution">
    <text evidence="2">The sequence shown here is derived from an EMBL/GenBank/DDBJ whole genome shotgun (WGS) entry which is preliminary data.</text>
</comment>
<evidence type="ECO:0000256" key="1">
    <source>
        <dbReference type="SAM" id="Phobius"/>
    </source>
</evidence>
<proteinExistence type="predicted"/>
<dbReference type="Pfam" id="PF04956">
    <property type="entry name" value="TrbC"/>
    <property type="match status" value="1"/>
</dbReference>
<reference evidence="2 3" key="1">
    <citation type="submission" date="2023-09" db="EMBL/GenBank/DDBJ databases">
        <authorList>
            <person name="Rey-Velasco X."/>
        </authorList>
    </citation>
    <scope>NUCLEOTIDE SEQUENCE [LARGE SCALE GENOMIC DNA]</scope>
    <source>
        <strain evidence="2 3">F394</strain>
    </source>
</reference>
<dbReference type="Proteomes" id="UP001267426">
    <property type="component" value="Unassembled WGS sequence"/>
</dbReference>
<name>A0ABU3BUI3_9BACT</name>
<dbReference type="RefSeq" id="WP_311665357.1">
    <property type="nucleotide sequence ID" value="NZ_JAVRHT010000043.1"/>
</dbReference>